<dbReference type="GO" id="GO:0006310">
    <property type="term" value="P:DNA recombination"/>
    <property type="evidence" value="ECO:0007669"/>
    <property type="project" value="UniProtKB-KW"/>
</dbReference>
<name>A0A934SYI3_9BURK</name>
<keyword evidence="1" id="KW-0233">DNA recombination</keyword>
<feature type="region of interest" description="Disordered" evidence="2">
    <location>
        <begin position="125"/>
        <end position="146"/>
    </location>
</feature>
<dbReference type="Gene3D" id="1.10.443.10">
    <property type="entry name" value="Intergrase catalytic core"/>
    <property type="match status" value="1"/>
</dbReference>
<dbReference type="GO" id="GO:0015074">
    <property type="term" value="P:DNA integration"/>
    <property type="evidence" value="ECO:0007669"/>
    <property type="project" value="InterPro"/>
</dbReference>
<proteinExistence type="predicted"/>
<accession>A0A934SYI3</accession>
<feature type="domain" description="Tyr recombinase" evidence="3">
    <location>
        <begin position="144"/>
        <end position="317"/>
    </location>
</feature>
<dbReference type="InterPro" id="IPR011010">
    <property type="entry name" value="DNA_brk_join_enz"/>
</dbReference>
<reference evidence="4" key="1">
    <citation type="submission" date="2021-01" db="EMBL/GenBank/DDBJ databases">
        <title>Genome sequence of strain Noviherbaspirillum sp. DKR-6.</title>
        <authorList>
            <person name="Chaudhary D.K."/>
        </authorList>
    </citation>
    <scope>NUCLEOTIDE SEQUENCE</scope>
    <source>
        <strain evidence="4">DKR-6</strain>
    </source>
</reference>
<dbReference type="Proteomes" id="UP000622890">
    <property type="component" value="Unassembled WGS sequence"/>
</dbReference>
<dbReference type="RefSeq" id="WP_200598571.1">
    <property type="nucleotide sequence ID" value="NZ_JAEPBG010000043.1"/>
</dbReference>
<dbReference type="GO" id="GO:0003677">
    <property type="term" value="F:DNA binding"/>
    <property type="evidence" value="ECO:0007669"/>
    <property type="project" value="InterPro"/>
</dbReference>
<dbReference type="InterPro" id="IPR013762">
    <property type="entry name" value="Integrase-like_cat_sf"/>
</dbReference>
<dbReference type="InterPro" id="IPR002104">
    <property type="entry name" value="Integrase_catalytic"/>
</dbReference>
<dbReference type="PROSITE" id="PS51898">
    <property type="entry name" value="TYR_RECOMBINASE"/>
    <property type="match status" value="1"/>
</dbReference>
<evidence type="ECO:0000256" key="1">
    <source>
        <dbReference type="ARBA" id="ARBA00023172"/>
    </source>
</evidence>
<keyword evidence="5" id="KW-1185">Reference proteome</keyword>
<organism evidence="4 5">
    <name type="scientific">Noviherbaspirillum pedocola</name>
    <dbReference type="NCBI Taxonomy" id="2801341"/>
    <lineage>
        <taxon>Bacteria</taxon>
        <taxon>Pseudomonadati</taxon>
        <taxon>Pseudomonadota</taxon>
        <taxon>Betaproteobacteria</taxon>
        <taxon>Burkholderiales</taxon>
        <taxon>Oxalobacteraceae</taxon>
        <taxon>Noviherbaspirillum</taxon>
    </lineage>
</organism>
<dbReference type="AlphaFoldDB" id="A0A934SYI3"/>
<evidence type="ECO:0000313" key="4">
    <source>
        <dbReference type="EMBL" id="MBK4739201.1"/>
    </source>
</evidence>
<dbReference type="EMBL" id="JAEPBG010000043">
    <property type="protein sequence ID" value="MBK4739201.1"/>
    <property type="molecule type" value="Genomic_DNA"/>
</dbReference>
<sequence length="336" mass="37647">MQEYETIKRARAMLQASRTEPAERTVATYKRRGELLMQTPKGQHASRLDAVIAKAKRSKSASTWFGNRAALMFGIRRGIEAALSTQDKMQRELKSENVPENDIRWQEWRDIVAKVSSSMQWIERLQNEPGPPVGERKPRHSKRKDLRGLPDDWRERIVARMPKYRLAVLAQAVTGCRPEELVSGVQLEIRGGQLVATIDGVKVSEKSGQEWRRLSWPIDSASPLIRDLVREVEAGASLAQIRDAKAYSGAMRAAGARAWPRRKATVTPYCLRHAAASDFKASGMDSASISEALGHSSEVTKKYYGSWHQARGGSVAPQSVEAARKLKRDYGIKKSR</sequence>
<evidence type="ECO:0000313" key="5">
    <source>
        <dbReference type="Proteomes" id="UP000622890"/>
    </source>
</evidence>
<protein>
    <submittedName>
        <fullName evidence="4">Site-specific integrase</fullName>
    </submittedName>
</protein>
<gene>
    <name evidence="4" type="ORF">JJB74_31800</name>
</gene>
<evidence type="ECO:0000256" key="2">
    <source>
        <dbReference type="SAM" id="MobiDB-lite"/>
    </source>
</evidence>
<dbReference type="SUPFAM" id="SSF56349">
    <property type="entry name" value="DNA breaking-rejoining enzymes"/>
    <property type="match status" value="1"/>
</dbReference>
<comment type="caution">
    <text evidence="4">The sequence shown here is derived from an EMBL/GenBank/DDBJ whole genome shotgun (WGS) entry which is preliminary data.</text>
</comment>
<evidence type="ECO:0000259" key="3">
    <source>
        <dbReference type="PROSITE" id="PS51898"/>
    </source>
</evidence>